<evidence type="ECO:0000256" key="6">
    <source>
        <dbReference type="ARBA" id="ARBA00023136"/>
    </source>
</evidence>
<evidence type="ECO:0000256" key="3">
    <source>
        <dbReference type="ARBA" id="ARBA00022475"/>
    </source>
</evidence>
<organism evidence="7 8">
    <name type="scientific">Micavibrio aeruginosavorus</name>
    <dbReference type="NCBI Taxonomy" id="349221"/>
    <lineage>
        <taxon>Bacteria</taxon>
        <taxon>Pseudomonadati</taxon>
        <taxon>Bdellovibrionota</taxon>
        <taxon>Bdellovibrionia</taxon>
        <taxon>Bdellovibrionales</taxon>
        <taxon>Pseudobdellovibrionaceae</taxon>
        <taxon>Micavibrio</taxon>
    </lineage>
</organism>
<keyword evidence="5" id="KW-1133">Transmembrane helix</keyword>
<dbReference type="PANTHER" id="PTHR37937:SF1">
    <property type="entry name" value="CONJUGATIVE TRANSFER: DNA TRANSPORT"/>
    <property type="match status" value="1"/>
</dbReference>
<evidence type="ECO:0000313" key="8">
    <source>
        <dbReference type="Proteomes" id="UP000595362"/>
    </source>
</evidence>
<dbReference type="AlphaFoldDB" id="A0A7T5R095"/>
<evidence type="ECO:0000256" key="5">
    <source>
        <dbReference type="ARBA" id="ARBA00022989"/>
    </source>
</evidence>
<reference evidence="7 8" key="1">
    <citation type="submission" date="2020-07" db="EMBL/GenBank/DDBJ databases">
        <title>Huge and variable diversity of episymbiotic CPR bacteria and DPANN archaea in groundwater ecosystems.</title>
        <authorList>
            <person name="He C.Y."/>
            <person name="Keren R."/>
            <person name="Whittaker M."/>
            <person name="Farag I.F."/>
            <person name="Doudna J."/>
            <person name="Cate J.H.D."/>
            <person name="Banfield J.F."/>
        </authorList>
    </citation>
    <scope>NUCLEOTIDE SEQUENCE [LARGE SCALE GENOMIC DNA]</scope>
    <source>
        <strain evidence="7">NC_groundwater_70_Ag_B-0.1um_54_66</strain>
    </source>
</reference>
<sequence>MRADVKLLVADLIPLSGSSNAEYFELRAREWCEFLILWYVRKAGRITMPAFYELINMVLNADSCTTILDEMKALPDADIRRAAHEMESKRDSAEREYSAIIGEILKSISFLSDPAAYETLSGEDFSMEALCKEDCNVYLIIPAEYLAQLAPMIRAIVGAAILYKFRHPQAERVLLVIDEAATLGNFESLLRAYTYGRGMGIRAWSIWQNVAQISRNYGRDAMSAFIGSSQVRQFFGVRDFETAHMLSSMLGTQTLEYDNELAQHAAALQKAEVINDLLSGGDLFDAVFKFRYYEQAASNRTKQPRLLMTPDEILNMPEDRQILYISGLDLKPIYANKYPYFSRPEMAGNYLPNPYHKPTDQVPIATRKGARWVPVVTESVPAKYAALPQYQSGNWSYVKGYRPA</sequence>
<keyword evidence="4" id="KW-0812">Transmembrane</keyword>
<keyword evidence="6" id="KW-0472">Membrane</keyword>
<accession>A0A7T5R095</accession>
<gene>
    <name evidence="7" type="ORF">HYS17_06185</name>
</gene>
<dbReference type="InterPro" id="IPR003688">
    <property type="entry name" value="TraG/VirD4"/>
</dbReference>
<name>A0A7T5R095_9BACT</name>
<evidence type="ECO:0000256" key="1">
    <source>
        <dbReference type="ARBA" id="ARBA00004651"/>
    </source>
</evidence>
<dbReference type="SUPFAM" id="SSF52540">
    <property type="entry name" value="P-loop containing nucleoside triphosphate hydrolases"/>
    <property type="match status" value="1"/>
</dbReference>
<comment type="similarity">
    <text evidence="2">Belongs to the VirD4/TraG family.</text>
</comment>
<protein>
    <submittedName>
        <fullName evidence="7">Type IV secretory system conjugative DNA transfer family protein</fullName>
    </submittedName>
</protein>
<dbReference type="PANTHER" id="PTHR37937">
    <property type="entry name" value="CONJUGATIVE TRANSFER: DNA TRANSPORT"/>
    <property type="match status" value="1"/>
</dbReference>
<dbReference type="CDD" id="cd01127">
    <property type="entry name" value="TrwB_TraG_TraD_VirD4"/>
    <property type="match status" value="1"/>
</dbReference>
<evidence type="ECO:0000256" key="4">
    <source>
        <dbReference type="ARBA" id="ARBA00022692"/>
    </source>
</evidence>
<dbReference type="EMBL" id="CP066681">
    <property type="protein sequence ID" value="QQG35159.1"/>
    <property type="molecule type" value="Genomic_DNA"/>
</dbReference>
<proteinExistence type="inferred from homology"/>
<dbReference type="Pfam" id="PF02534">
    <property type="entry name" value="T4SS-DNA_transf"/>
    <property type="match status" value="2"/>
</dbReference>
<dbReference type="Proteomes" id="UP000595362">
    <property type="component" value="Chromosome"/>
</dbReference>
<dbReference type="InterPro" id="IPR027417">
    <property type="entry name" value="P-loop_NTPase"/>
</dbReference>
<dbReference type="GO" id="GO:0005886">
    <property type="term" value="C:plasma membrane"/>
    <property type="evidence" value="ECO:0007669"/>
    <property type="project" value="UniProtKB-SubCell"/>
</dbReference>
<evidence type="ECO:0000313" key="7">
    <source>
        <dbReference type="EMBL" id="QQG35159.1"/>
    </source>
</evidence>
<dbReference type="Gene3D" id="3.40.50.300">
    <property type="entry name" value="P-loop containing nucleotide triphosphate hydrolases"/>
    <property type="match status" value="1"/>
</dbReference>
<evidence type="ECO:0000256" key="2">
    <source>
        <dbReference type="ARBA" id="ARBA00008806"/>
    </source>
</evidence>
<comment type="subcellular location">
    <subcellularLocation>
        <location evidence="1">Cell membrane</location>
        <topology evidence="1">Multi-pass membrane protein</topology>
    </subcellularLocation>
</comment>
<keyword evidence="3" id="KW-1003">Cell membrane</keyword>
<dbReference type="InterPro" id="IPR051539">
    <property type="entry name" value="T4SS-coupling_protein"/>
</dbReference>